<feature type="domain" description="CusB-like beta-barrel" evidence="4">
    <location>
        <begin position="215"/>
        <end position="287"/>
    </location>
</feature>
<feature type="signal peptide" evidence="2">
    <location>
        <begin position="1"/>
        <end position="42"/>
    </location>
</feature>
<dbReference type="GO" id="GO:1990281">
    <property type="term" value="C:efflux pump complex"/>
    <property type="evidence" value="ECO:0007669"/>
    <property type="project" value="TreeGrafter"/>
</dbReference>
<evidence type="ECO:0000313" key="6">
    <source>
        <dbReference type="Proteomes" id="UP000241421"/>
    </source>
</evidence>
<dbReference type="RefSeq" id="WP_106756691.1">
    <property type="nucleotide sequence ID" value="NZ_PXWF02000090.1"/>
</dbReference>
<accession>A0A2U2HPN9</accession>
<proteinExistence type="inferred from homology"/>
<dbReference type="OrthoDB" id="9768185at2"/>
<dbReference type="PANTHER" id="PTHR30469">
    <property type="entry name" value="MULTIDRUG RESISTANCE PROTEIN MDTA"/>
    <property type="match status" value="1"/>
</dbReference>
<evidence type="ECO:0000313" key="5">
    <source>
        <dbReference type="EMBL" id="PWF49406.1"/>
    </source>
</evidence>
<dbReference type="InterPro" id="IPR058625">
    <property type="entry name" value="MdtA-like_BSH"/>
</dbReference>
<comment type="similarity">
    <text evidence="1">Belongs to the membrane fusion protein (MFP) (TC 8.A.1) family.</text>
</comment>
<dbReference type="Proteomes" id="UP000241421">
    <property type="component" value="Unassembled WGS sequence"/>
</dbReference>
<dbReference type="PANTHER" id="PTHR30469:SF15">
    <property type="entry name" value="HLYD FAMILY OF SECRETION PROTEINS"/>
    <property type="match status" value="1"/>
</dbReference>
<feature type="chain" id="PRO_5015719909" evidence="2">
    <location>
        <begin position="43"/>
        <end position="292"/>
    </location>
</feature>
<organism evidence="5 6">
    <name type="scientific">Massilia glaciei</name>
    <dbReference type="NCBI Taxonomy" id="1524097"/>
    <lineage>
        <taxon>Bacteria</taxon>
        <taxon>Pseudomonadati</taxon>
        <taxon>Pseudomonadota</taxon>
        <taxon>Betaproteobacteria</taxon>
        <taxon>Burkholderiales</taxon>
        <taxon>Oxalobacteraceae</taxon>
        <taxon>Telluria group</taxon>
        <taxon>Massilia</taxon>
    </lineage>
</organism>
<keyword evidence="6" id="KW-1185">Reference proteome</keyword>
<dbReference type="InterPro" id="IPR058792">
    <property type="entry name" value="Beta-barrel_RND_2"/>
</dbReference>
<evidence type="ECO:0000259" key="3">
    <source>
        <dbReference type="Pfam" id="PF25917"/>
    </source>
</evidence>
<dbReference type="SUPFAM" id="SSF111369">
    <property type="entry name" value="HlyD-like secretion proteins"/>
    <property type="match status" value="1"/>
</dbReference>
<evidence type="ECO:0000259" key="4">
    <source>
        <dbReference type="Pfam" id="PF25954"/>
    </source>
</evidence>
<dbReference type="Pfam" id="PF25954">
    <property type="entry name" value="Beta-barrel_RND_2"/>
    <property type="match status" value="1"/>
</dbReference>
<dbReference type="EMBL" id="PXWF02000090">
    <property type="protein sequence ID" value="PWF49406.1"/>
    <property type="molecule type" value="Genomic_DNA"/>
</dbReference>
<keyword evidence="2" id="KW-0732">Signal</keyword>
<dbReference type="GO" id="GO:0015562">
    <property type="term" value="F:efflux transmembrane transporter activity"/>
    <property type="evidence" value="ECO:0007669"/>
    <property type="project" value="TreeGrafter"/>
</dbReference>
<dbReference type="AlphaFoldDB" id="A0A2U2HPN9"/>
<evidence type="ECO:0000256" key="2">
    <source>
        <dbReference type="SAM" id="SignalP"/>
    </source>
</evidence>
<protein>
    <submittedName>
        <fullName evidence="5">Efflux RND transporter periplasmic adaptor subunit</fullName>
    </submittedName>
</protein>
<dbReference type="InterPro" id="IPR006143">
    <property type="entry name" value="RND_pump_MFP"/>
</dbReference>
<reference evidence="5 6" key="1">
    <citation type="submission" date="2018-04" db="EMBL/GenBank/DDBJ databases">
        <title>Massilia violaceinigra sp. nov., a novel purple-pigmented bacterium isolated from Tianshan glacier, Xinjiang, China.</title>
        <authorList>
            <person name="Wang H."/>
        </authorList>
    </citation>
    <scope>NUCLEOTIDE SEQUENCE [LARGE SCALE GENOMIC DNA]</scope>
    <source>
        <strain evidence="5 6">B448-2</strain>
    </source>
</reference>
<feature type="domain" description="Multidrug resistance protein MdtA-like barrel-sandwich hybrid" evidence="3">
    <location>
        <begin position="61"/>
        <end position="205"/>
    </location>
</feature>
<name>A0A2U2HPN9_9BURK</name>
<dbReference type="NCBIfam" id="TIGR01730">
    <property type="entry name" value="RND_mfp"/>
    <property type="match status" value="1"/>
</dbReference>
<evidence type="ECO:0000256" key="1">
    <source>
        <dbReference type="ARBA" id="ARBA00009477"/>
    </source>
</evidence>
<sequence>MLFAARNLAPAAARRPTLAALAAPVLAAVLAAALAAAAPAHAAQYVGLVYPVHDLSLSMGVGGVVARLPVRAGQQVRAGQTLLVLDDRMQSIEVNRRQVVFEDNSELDAAGARARALGTMLKDTRRVFQSTGSISRDEMSKLEVEYSAARGRQEQLLAQKRREKLEYSGAVQERALRAMTAPLGGVITRIDPKVGEWAKPGEPLIRLVDASRCFLTTNVPLAALTGLKTGQSLTVSFEGAANAAPVAGKVSFVSSVADAASGLVEVRIDLPNPGLRIRPGIKGMIELPAAKR</sequence>
<dbReference type="Gene3D" id="2.40.50.100">
    <property type="match status" value="1"/>
</dbReference>
<gene>
    <name evidence="5" type="ORF">C7C56_006720</name>
</gene>
<dbReference type="Pfam" id="PF25917">
    <property type="entry name" value="BSH_RND"/>
    <property type="match status" value="1"/>
</dbReference>
<comment type="caution">
    <text evidence="5">The sequence shown here is derived from an EMBL/GenBank/DDBJ whole genome shotgun (WGS) entry which is preliminary data.</text>
</comment>
<dbReference type="Gene3D" id="2.40.30.170">
    <property type="match status" value="1"/>
</dbReference>